<comment type="caution">
    <text evidence="8">The sequence shown here is derived from an EMBL/GenBank/DDBJ whole genome shotgun (WGS) entry which is preliminary data.</text>
</comment>
<dbReference type="Pfam" id="PF11698">
    <property type="entry name" value="V-ATPase_H_C"/>
    <property type="match status" value="1"/>
</dbReference>
<keyword evidence="9" id="KW-1185">Reference proteome</keyword>
<protein>
    <recommendedName>
        <fullName evidence="5">V-type proton ATPase subunit H</fullName>
    </recommendedName>
</protein>
<dbReference type="OrthoDB" id="10263554at2759"/>
<dbReference type="GO" id="GO:0000221">
    <property type="term" value="C:vacuolar proton-transporting V-type ATPase, V1 domain"/>
    <property type="evidence" value="ECO:0007669"/>
    <property type="project" value="UniProtKB-UniRule"/>
</dbReference>
<dbReference type="SUPFAM" id="SSF48371">
    <property type="entry name" value="ARM repeat"/>
    <property type="match status" value="1"/>
</dbReference>
<evidence type="ECO:0000259" key="7">
    <source>
        <dbReference type="Pfam" id="PF11698"/>
    </source>
</evidence>
<dbReference type="InterPro" id="IPR004908">
    <property type="entry name" value="ATPase_V1-cplx_hsu"/>
</dbReference>
<dbReference type="Gene3D" id="1.25.10.10">
    <property type="entry name" value="Leucine-rich Repeat Variant"/>
    <property type="match status" value="1"/>
</dbReference>
<dbReference type="InterPro" id="IPR011989">
    <property type="entry name" value="ARM-like"/>
</dbReference>
<evidence type="ECO:0000256" key="6">
    <source>
        <dbReference type="SAM" id="MobiDB-lite"/>
    </source>
</evidence>
<evidence type="ECO:0000256" key="2">
    <source>
        <dbReference type="ARBA" id="ARBA00022448"/>
    </source>
</evidence>
<dbReference type="Gene3D" id="1.25.40.150">
    <property type="entry name" value="V-type ATPase, subunit H, C-terminal domain"/>
    <property type="match status" value="1"/>
</dbReference>
<evidence type="ECO:0000256" key="1">
    <source>
        <dbReference type="ARBA" id="ARBA00008613"/>
    </source>
</evidence>
<dbReference type="PANTHER" id="PTHR10698">
    <property type="entry name" value="V-TYPE PROTON ATPASE SUBUNIT H"/>
    <property type="match status" value="1"/>
</dbReference>
<dbReference type="PIRSF" id="PIRSF032184">
    <property type="entry name" value="ATPase_V1_H"/>
    <property type="match status" value="1"/>
</dbReference>
<dbReference type="InterPro" id="IPR016024">
    <property type="entry name" value="ARM-type_fold"/>
</dbReference>
<gene>
    <name evidence="8" type="primary">VMA13</name>
    <name evidence="8" type="ORF">H4R20_000051</name>
</gene>
<evidence type="ECO:0000313" key="8">
    <source>
        <dbReference type="EMBL" id="KAJ2809549.1"/>
    </source>
</evidence>
<dbReference type="GO" id="GO:0000329">
    <property type="term" value="C:fungal-type vacuole membrane"/>
    <property type="evidence" value="ECO:0007669"/>
    <property type="project" value="TreeGrafter"/>
</dbReference>
<dbReference type="AlphaFoldDB" id="A0A9W8LW98"/>
<evidence type="ECO:0000256" key="5">
    <source>
        <dbReference type="PIRNR" id="PIRNR032184"/>
    </source>
</evidence>
<feature type="domain" description="ATPase V1 complex subunit H C-terminal" evidence="7">
    <location>
        <begin position="361"/>
        <end position="478"/>
    </location>
</feature>
<sequence>MAVPDVPPAMVSNQVFDEFTEKVRVKPIPWEGYSRAGLITAEELKQLKEFQQQQQQQQQADVAASDNIDLSAYVPLLVNLTEKLSSIDALQYLLVVLDELVETDVPSAAVLANTLDTTTHAMFRCMEKKDDYLGLKACKILVGVVVTVKGRAADKFPFAKMFAYLERCLKSELTLVVDVALQVMQSALRVRRARGVLYNEAAPCLAQIVDVLKRSQHPSSSSLQQQQQQQQSSQQGASSPGSRASRGVVAVPQTQYEAIFCLWLLTFERTIAAMLNKKYDVIPTMVEIARSTVKEKVIRVIVGTWANMLQQASAANVPHMLVAKVPACLATLSTGRNFKDADLKESVSQLAEDLGGHTGVLTTWDEYINELASGKLQWGAGSHRSEQFWKLHIQKMDANDHWVVRQLAKILASPSTSDVALAVACHDLSQYVKFNPEGKKLLAKIGAKTRVMDLMTSDYPEVRYEALMCVQQIMLNAWRN</sequence>
<keyword evidence="2 5" id="KW-0813">Transport</keyword>
<dbReference type="InterPro" id="IPR011987">
    <property type="entry name" value="ATPase_V1-cplx_hsu_C"/>
</dbReference>
<comment type="subunit">
    <text evidence="5">V-ATPase is a heteromultimeric enzyme made up of two complexes: the ATP-hydrolytic V1 complex and the proton translocation V0 complex.</text>
</comment>
<dbReference type="Pfam" id="PF03224">
    <property type="entry name" value="V-ATPase_H_N"/>
    <property type="match status" value="1"/>
</dbReference>
<organism evidence="8 9">
    <name type="scientific">Coemansia guatemalensis</name>
    <dbReference type="NCBI Taxonomy" id="2761395"/>
    <lineage>
        <taxon>Eukaryota</taxon>
        <taxon>Fungi</taxon>
        <taxon>Fungi incertae sedis</taxon>
        <taxon>Zoopagomycota</taxon>
        <taxon>Kickxellomycotina</taxon>
        <taxon>Kickxellomycetes</taxon>
        <taxon>Kickxellales</taxon>
        <taxon>Kickxellaceae</taxon>
        <taxon>Coemansia</taxon>
    </lineage>
</organism>
<accession>A0A9W8LW98</accession>
<feature type="region of interest" description="Disordered" evidence="6">
    <location>
        <begin position="220"/>
        <end position="245"/>
    </location>
</feature>
<keyword evidence="3 5" id="KW-0375">Hydrogen ion transport</keyword>
<proteinExistence type="inferred from homology"/>
<name>A0A9W8LW98_9FUNG</name>
<keyword evidence="4 5" id="KW-0406">Ion transport</keyword>
<evidence type="ECO:0000313" key="9">
    <source>
        <dbReference type="Proteomes" id="UP001140094"/>
    </source>
</evidence>
<comment type="function">
    <text evidence="5">Subunit of the V1 complex of vacuolar(H+)-ATPase (V-ATPase), a multisubunit enzyme composed of a peripheral complex (V1) that hydrolyzes ATP and a membrane integral complex (V0) that translocates protons. V-ATPase is responsible for acidifying and maintaining the pH of intracellular compartments.</text>
</comment>
<dbReference type="EMBL" id="JANBUO010000001">
    <property type="protein sequence ID" value="KAJ2809549.1"/>
    <property type="molecule type" value="Genomic_DNA"/>
</dbReference>
<evidence type="ECO:0000256" key="3">
    <source>
        <dbReference type="ARBA" id="ARBA00022781"/>
    </source>
</evidence>
<dbReference type="GO" id="GO:0046961">
    <property type="term" value="F:proton-transporting ATPase activity, rotational mechanism"/>
    <property type="evidence" value="ECO:0007669"/>
    <property type="project" value="UniProtKB-UniRule"/>
</dbReference>
<dbReference type="InterPro" id="IPR038497">
    <property type="entry name" value="ATPase_V1-cplx_hsu_C_sf"/>
</dbReference>
<evidence type="ECO:0000256" key="4">
    <source>
        <dbReference type="ARBA" id="ARBA00023065"/>
    </source>
</evidence>
<reference evidence="8" key="1">
    <citation type="submission" date="2022-07" db="EMBL/GenBank/DDBJ databases">
        <title>Phylogenomic reconstructions and comparative analyses of Kickxellomycotina fungi.</title>
        <authorList>
            <person name="Reynolds N.K."/>
            <person name="Stajich J.E."/>
            <person name="Barry K."/>
            <person name="Grigoriev I.V."/>
            <person name="Crous P."/>
            <person name="Smith M.E."/>
        </authorList>
    </citation>
    <scope>NUCLEOTIDE SEQUENCE</scope>
    <source>
        <strain evidence="8">NRRL 1565</strain>
    </source>
</reference>
<dbReference type="Proteomes" id="UP001140094">
    <property type="component" value="Unassembled WGS sequence"/>
</dbReference>
<dbReference type="PANTHER" id="PTHR10698:SF0">
    <property type="entry name" value="V-TYPE PROTON ATPASE SUBUNIT H"/>
    <property type="match status" value="1"/>
</dbReference>
<comment type="similarity">
    <text evidence="1 5">Belongs to the V-ATPase H subunit family.</text>
</comment>